<keyword evidence="12" id="KW-0472">Membrane</keyword>
<evidence type="ECO:0000256" key="5">
    <source>
        <dbReference type="ARBA" id="ARBA00022857"/>
    </source>
</evidence>
<keyword evidence="12" id="KW-0812">Transmembrane</keyword>
<comment type="subcellular location">
    <subcellularLocation>
        <location evidence="1">Endoplasmic reticulum</location>
    </subcellularLocation>
</comment>
<dbReference type="Proteomes" id="UP000245771">
    <property type="component" value="Unassembled WGS sequence"/>
</dbReference>
<keyword evidence="6" id="KW-0746">Sphingolipid metabolism</keyword>
<dbReference type="InterPro" id="IPR036291">
    <property type="entry name" value="NAD(P)-bd_dom_sf"/>
</dbReference>
<dbReference type="GO" id="GO:0006666">
    <property type="term" value="P:3-keto-sphinganine metabolic process"/>
    <property type="evidence" value="ECO:0007669"/>
    <property type="project" value="InterPro"/>
</dbReference>
<dbReference type="Gene3D" id="3.40.50.720">
    <property type="entry name" value="NAD(P)-binding Rossmann-like Domain"/>
    <property type="match status" value="1"/>
</dbReference>
<evidence type="ECO:0000256" key="1">
    <source>
        <dbReference type="ARBA" id="ARBA00004240"/>
    </source>
</evidence>
<keyword evidence="12" id="KW-1133">Transmembrane helix</keyword>
<keyword evidence="8" id="KW-0443">Lipid metabolism</keyword>
<evidence type="ECO:0000256" key="7">
    <source>
        <dbReference type="ARBA" id="ARBA00023002"/>
    </source>
</evidence>
<accession>A0A316V819</accession>
<evidence type="ECO:0000256" key="6">
    <source>
        <dbReference type="ARBA" id="ARBA00022919"/>
    </source>
</evidence>
<dbReference type="Pfam" id="PF00106">
    <property type="entry name" value="adh_short"/>
    <property type="match status" value="1"/>
</dbReference>
<dbReference type="GO" id="GO:0005789">
    <property type="term" value="C:endoplasmic reticulum membrane"/>
    <property type="evidence" value="ECO:0007669"/>
    <property type="project" value="TreeGrafter"/>
</dbReference>
<dbReference type="GO" id="GO:0030148">
    <property type="term" value="P:sphingolipid biosynthetic process"/>
    <property type="evidence" value="ECO:0007669"/>
    <property type="project" value="InterPro"/>
</dbReference>
<comment type="function">
    <text evidence="10">Catalyzes the reduction of 3'-oxosphinganine (3-ketodihydrosphingosine/KDS) to sphinganine (dihydrosphingosine/DHS), the second step of de novo sphingolipid biosynthesis.</text>
</comment>
<evidence type="ECO:0000256" key="3">
    <source>
        <dbReference type="ARBA" id="ARBA00004991"/>
    </source>
</evidence>
<dbReference type="EMBL" id="KZ819606">
    <property type="protein sequence ID" value="PWN32343.1"/>
    <property type="molecule type" value="Genomic_DNA"/>
</dbReference>
<feature type="transmembrane region" description="Helical" evidence="12">
    <location>
        <begin position="6"/>
        <end position="22"/>
    </location>
</feature>
<evidence type="ECO:0000256" key="10">
    <source>
        <dbReference type="ARBA" id="ARBA00044737"/>
    </source>
</evidence>
<dbReference type="FunCoup" id="A0A316V819">
    <property type="interactions" value="102"/>
</dbReference>
<keyword evidence="5" id="KW-0521">NADP</keyword>
<dbReference type="InterPro" id="IPR045022">
    <property type="entry name" value="KDSR-like"/>
</dbReference>
<dbReference type="AlphaFoldDB" id="A0A316V819"/>
<evidence type="ECO:0000256" key="9">
    <source>
        <dbReference type="ARBA" id="ARBA00026112"/>
    </source>
</evidence>
<dbReference type="SMART" id="SM00822">
    <property type="entry name" value="PKS_KR"/>
    <property type="match status" value="1"/>
</dbReference>
<dbReference type="RefSeq" id="XP_025352645.1">
    <property type="nucleotide sequence ID" value="XM_025499642.1"/>
</dbReference>
<dbReference type="PANTHER" id="PTHR43550:SF3">
    <property type="entry name" value="3-KETODIHYDROSPHINGOSINE REDUCTASE"/>
    <property type="match status" value="1"/>
</dbReference>
<keyword evidence="7" id="KW-0560">Oxidoreductase</keyword>
<evidence type="ECO:0000313" key="15">
    <source>
        <dbReference type="Proteomes" id="UP000245771"/>
    </source>
</evidence>
<feature type="domain" description="Ketoreductase" evidence="13">
    <location>
        <begin position="32"/>
        <end position="222"/>
    </location>
</feature>
<evidence type="ECO:0000259" key="13">
    <source>
        <dbReference type="SMART" id="SM00822"/>
    </source>
</evidence>
<evidence type="ECO:0000256" key="11">
    <source>
        <dbReference type="ARBA" id="ARBA00048930"/>
    </source>
</evidence>
<dbReference type="PRINTS" id="PR00081">
    <property type="entry name" value="GDHRDH"/>
</dbReference>
<gene>
    <name evidence="14" type="ORF">FA14DRAFT_162501</name>
</gene>
<evidence type="ECO:0000313" key="14">
    <source>
        <dbReference type="EMBL" id="PWN32343.1"/>
    </source>
</evidence>
<evidence type="ECO:0000256" key="4">
    <source>
        <dbReference type="ARBA" id="ARBA00022824"/>
    </source>
</evidence>
<comment type="catalytic activity">
    <reaction evidence="11">
        <text>sphinganine + NADP(+) = 3-oxosphinganine + NADPH + H(+)</text>
        <dbReference type="Rhea" id="RHEA:22640"/>
        <dbReference type="ChEBI" id="CHEBI:15378"/>
        <dbReference type="ChEBI" id="CHEBI:57783"/>
        <dbReference type="ChEBI" id="CHEBI:57817"/>
        <dbReference type="ChEBI" id="CHEBI:58299"/>
        <dbReference type="ChEBI" id="CHEBI:58349"/>
        <dbReference type="EC" id="1.1.1.102"/>
    </reaction>
    <physiologicalReaction direction="right-to-left" evidence="11">
        <dbReference type="Rhea" id="RHEA:22642"/>
    </physiologicalReaction>
</comment>
<comment type="pathway">
    <text evidence="2">Lipid metabolism; sphingolipid metabolism.</text>
</comment>
<keyword evidence="15" id="KW-1185">Reference proteome</keyword>
<comment type="pathway">
    <text evidence="3">Sphingolipid metabolism.</text>
</comment>
<dbReference type="CDD" id="cd08939">
    <property type="entry name" value="KDSR-like_SDR_c"/>
    <property type="match status" value="1"/>
</dbReference>
<evidence type="ECO:0000256" key="2">
    <source>
        <dbReference type="ARBA" id="ARBA00004760"/>
    </source>
</evidence>
<dbReference type="InterPro" id="IPR002347">
    <property type="entry name" value="SDR_fam"/>
</dbReference>
<keyword evidence="4" id="KW-0256">Endoplasmic reticulum</keyword>
<organism evidence="14 15">
    <name type="scientific">Meira miltonrushii</name>
    <dbReference type="NCBI Taxonomy" id="1280837"/>
    <lineage>
        <taxon>Eukaryota</taxon>
        <taxon>Fungi</taxon>
        <taxon>Dikarya</taxon>
        <taxon>Basidiomycota</taxon>
        <taxon>Ustilaginomycotina</taxon>
        <taxon>Exobasidiomycetes</taxon>
        <taxon>Exobasidiales</taxon>
        <taxon>Brachybasidiaceae</taxon>
        <taxon>Meira</taxon>
    </lineage>
</organism>
<dbReference type="EC" id="1.1.1.102" evidence="9"/>
<name>A0A316V819_9BASI</name>
<dbReference type="OrthoDB" id="10267115at2759"/>
<dbReference type="FunFam" id="3.40.50.720:FF:000468">
    <property type="entry name" value="Short-chain dehydrogenase, putative"/>
    <property type="match status" value="1"/>
</dbReference>
<protein>
    <recommendedName>
        <fullName evidence="9">3-dehydrosphinganine reductase</fullName>
        <ecNumber evidence="9">1.1.1.102</ecNumber>
    </recommendedName>
</protein>
<dbReference type="STRING" id="1280837.A0A316V819"/>
<dbReference type="InterPro" id="IPR057326">
    <property type="entry name" value="KR_dom"/>
</dbReference>
<dbReference type="GeneID" id="37021423"/>
<proteinExistence type="predicted"/>
<sequence>MMKESIWIATAFVLVIPLLFVMRSTKWSVKGKHVFITGGSQGLGLALAELVVSKGADVTICSRSQAKLESAVEEIKKFAESGQKVAYVAADVSTFEGARKALELASGQDQGKVARVPDVVFCCAGASKPGYFLEQDESHFTEGIKTIYMTALSTAHAATQLFVANKKWDGKLVLTGSTLSFVGIVGYAQYAPMKWAIRGLAETLRSEFLLYKGLSVHAYFPGTILSPGFIEEEKTKPKVTQSIEDGEKGGQMPMQCAKKLLKGVENDVFLITSDFDTELLRVATSAGGACPGNNFVVDRIKSIIALIGVTFWRIFTADASIRKFAKQSPDQVPGLQ</sequence>
<reference evidence="14 15" key="1">
    <citation type="journal article" date="2018" name="Mol. Biol. Evol.">
        <title>Broad Genomic Sampling Reveals a Smut Pathogenic Ancestry of the Fungal Clade Ustilaginomycotina.</title>
        <authorList>
            <person name="Kijpornyongpan T."/>
            <person name="Mondo S.J."/>
            <person name="Barry K."/>
            <person name="Sandor L."/>
            <person name="Lee J."/>
            <person name="Lipzen A."/>
            <person name="Pangilinan J."/>
            <person name="LaButti K."/>
            <person name="Hainaut M."/>
            <person name="Henrissat B."/>
            <person name="Grigoriev I.V."/>
            <person name="Spatafora J.W."/>
            <person name="Aime M.C."/>
        </authorList>
    </citation>
    <scope>NUCLEOTIDE SEQUENCE [LARGE SCALE GENOMIC DNA]</scope>
    <source>
        <strain evidence="14 15">MCA 3882</strain>
    </source>
</reference>
<dbReference type="PANTHER" id="PTHR43550">
    <property type="entry name" value="3-KETODIHYDROSPHINGOSINE REDUCTASE"/>
    <property type="match status" value="1"/>
</dbReference>
<dbReference type="SUPFAM" id="SSF51735">
    <property type="entry name" value="NAD(P)-binding Rossmann-fold domains"/>
    <property type="match status" value="1"/>
</dbReference>
<evidence type="ECO:0000256" key="8">
    <source>
        <dbReference type="ARBA" id="ARBA00023098"/>
    </source>
</evidence>
<dbReference type="InParanoid" id="A0A316V819"/>
<dbReference type="GO" id="GO:0047560">
    <property type="term" value="F:3-dehydrosphinganine reductase activity"/>
    <property type="evidence" value="ECO:0007669"/>
    <property type="project" value="UniProtKB-EC"/>
</dbReference>
<evidence type="ECO:0000256" key="12">
    <source>
        <dbReference type="SAM" id="Phobius"/>
    </source>
</evidence>